<feature type="domain" description="HTH lysR-type" evidence="5">
    <location>
        <begin position="1"/>
        <end position="58"/>
    </location>
</feature>
<evidence type="ECO:0000259" key="5">
    <source>
        <dbReference type="PROSITE" id="PS50931"/>
    </source>
</evidence>
<evidence type="ECO:0000256" key="3">
    <source>
        <dbReference type="ARBA" id="ARBA00023125"/>
    </source>
</evidence>
<gene>
    <name evidence="6" type="ORF">AYR66_15395</name>
</gene>
<dbReference type="FunFam" id="1.10.10.10:FF:000001">
    <property type="entry name" value="LysR family transcriptional regulator"/>
    <property type="match status" value="1"/>
</dbReference>
<dbReference type="SUPFAM" id="SSF46785">
    <property type="entry name" value="Winged helix' DNA-binding domain"/>
    <property type="match status" value="1"/>
</dbReference>
<dbReference type="CDD" id="cd08414">
    <property type="entry name" value="PBP2_LTTR_aromatics_like"/>
    <property type="match status" value="1"/>
</dbReference>
<proteinExistence type="inferred from homology"/>
<dbReference type="Gene3D" id="3.40.190.10">
    <property type="entry name" value="Periplasmic binding protein-like II"/>
    <property type="match status" value="2"/>
</dbReference>
<dbReference type="GO" id="GO:0003700">
    <property type="term" value="F:DNA-binding transcription factor activity"/>
    <property type="evidence" value="ECO:0007669"/>
    <property type="project" value="InterPro"/>
</dbReference>
<dbReference type="InterPro" id="IPR000847">
    <property type="entry name" value="LysR_HTH_N"/>
</dbReference>
<dbReference type="InterPro" id="IPR036390">
    <property type="entry name" value="WH_DNA-bd_sf"/>
</dbReference>
<keyword evidence="2" id="KW-0805">Transcription regulation</keyword>
<dbReference type="PROSITE" id="PS50931">
    <property type="entry name" value="HTH_LYSR"/>
    <property type="match status" value="1"/>
</dbReference>
<reference evidence="6 7" key="1">
    <citation type="submission" date="2016-02" db="EMBL/GenBank/DDBJ databases">
        <authorList>
            <person name="Wen L."/>
            <person name="He K."/>
            <person name="Yang H."/>
        </authorList>
    </citation>
    <scope>NUCLEOTIDE SEQUENCE [LARGE SCALE GENOMIC DNA]</scope>
    <source>
        <strain evidence="6 7">TSA40</strain>
    </source>
</reference>
<dbReference type="PRINTS" id="PR00039">
    <property type="entry name" value="HTHLYSR"/>
</dbReference>
<accession>A0A254TH78</accession>
<organism evidence="6 7">
    <name type="scientific">Noviherbaspirillum denitrificans</name>
    <dbReference type="NCBI Taxonomy" id="1968433"/>
    <lineage>
        <taxon>Bacteria</taxon>
        <taxon>Pseudomonadati</taxon>
        <taxon>Pseudomonadota</taxon>
        <taxon>Betaproteobacteria</taxon>
        <taxon>Burkholderiales</taxon>
        <taxon>Oxalobacteraceae</taxon>
        <taxon>Noviherbaspirillum</taxon>
    </lineage>
</organism>
<dbReference type="EMBL" id="LSTO01000001">
    <property type="protein sequence ID" value="OWW20662.1"/>
    <property type="molecule type" value="Genomic_DNA"/>
</dbReference>
<dbReference type="Proteomes" id="UP000197535">
    <property type="component" value="Unassembled WGS sequence"/>
</dbReference>
<evidence type="ECO:0000313" key="6">
    <source>
        <dbReference type="EMBL" id="OWW20662.1"/>
    </source>
</evidence>
<comment type="similarity">
    <text evidence="1">Belongs to the LysR transcriptional regulatory family.</text>
</comment>
<dbReference type="InterPro" id="IPR005119">
    <property type="entry name" value="LysR_subst-bd"/>
</dbReference>
<dbReference type="InterPro" id="IPR036388">
    <property type="entry name" value="WH-like_DNA-bd_sf"/>
</dbReference>
<dbReference type="GO" id="GO:0003677">
    <property type="term" value="F:DNA binding"/>
    <property type="evidence" value="ECO:0007669"/>
    <property type="project" value="UniProtKB-KW"/>
</dbReference>
<dbReference type="Gene3D" id="1.10.10.10">
    <property type="entry name" value="Winged helix-like DNA-binding domain superfamily/Winged helix DNA-binding domain"/>
    <property type="match status" value="1"/>
</dbReference>
<dbReference type="Pfam" id="PF03466">
    <property type="entry name" value="LysR_substrate"/>
    <property type="match status" value="1"/>
</dbReference>
<dbReference type="GO" id="GO:0032993">
    <property type="term" value="C:protein-DNA complex"/>
    <property type="evidence" value="ECO:0007669"/>
    <property type="project" value="TreeGrafter"/>
</dbReference>
<dbReference type="OrthoDB" id="8807047at2"/>
<keyword evidence="4" id="KW-0804">Transcription</keyword>
<dbReference type="Pfam" id="PF00126">
    <property type="entry name" value="HTH_1"/>
    <property type="match status" value="1"/>
</dbReference>
<evidence type="ECO:0000256" key="2">
    <source>
        <dbReference type="ARBA" id="ARBA00023015"/>
    </source>
</evidence>
<evidence type="ECO:0000256" key="1">
    <source>
        <dbReference type="ARBA" id="ARBA00009437"/>
    </source>
</evidence>
<evidence type="ECO:0000256" key="4">
    <source>
        <dbReference type="ARBA" id="ARBA00023163"/>
    </source>
</evidence>
<dbReference type="RefSeq" id="WP_088707531.1">
    <property type="nucleotide sequence ID" value="NZ_LSTO01000001.1"/>
</dbReference>
<dbReference type="PANTHER" id="PTHR30346">
    <property type="entry name" value="TRANSCRIPTIONAL DUAL REGULATOR HCAR-RELATED"/>
    <property type="match status" value="1"/>
</dbReference>
<dbReference type="PANTHER" id="PTHR30346:SF17">
    <property type="entry name" value="LYSR FAMILY TRANSCRIPTIONAL REGULATOR"/>
    <property type="match status" value="1"/>
</dbReference>
<dbReference type="AlphaFoldDB" id="A0A254TH78"/>
<evidence type="ECO:0000313" key="7">
    <source>
        <dbReference type="Proteomes" id="UP000197535"/>
    </source>
</evidence>
<name>A0A254TH78_9BURK</name>
<comment type="caution">
    <text evidence="6">The sequence shown here is derived from an EMBL/GenBank/DDBJ whole genome shotgun (WGS) entry which is preliminary data.</text>
</comment>
<dbReference type="SUPFAM" id="SSF53850">
    <property type="entry name" value="Periplasmic binding protein-like II"/>
    <property type="match status" value="1"/>
</dbReference>
<keyword evidence="7" id="KW-1185">Reference proteome</keyword>
<keyword evidence="3" id="KW-0238">DNA-binding</keyword>
<sequence>MELRHLRYFVAVAEELSFTRAAERLHIGQPPLSQQIQALEAEIGVTLLDRSRRWVRLTEPGRLFLEDARRILALSSGAAETARRAQRGEAGELRIGFTRSIPYTPIFPAIINAYRKQFPEVSLRLQDMTTKQQAAALKDGALDLGFMRPLDAASPEGLELTVLARDGFAAVLPADHRLVGKASIAIGELRDEDFVMFPYDDGTTLTPRIIALCREAGFEPRLVMEAREAAAIGGLVAAGCGVSVLPAVLGSMGIQGACFRPLKGKGATANLVLARRRGDGSALVKAFLGIAAGASVRKR</sequence>
<protein>
    <submittedName>
        <fullName evidence="6">LysR family transcriptional regulator</fullName>
    </submittedName>
</protein>